<dbReference type="EMBL" id="CP049887">
    <property type="protein sequence ID" value="QIL49705.1"/>
    <property type="molecule type" value="Genomic_DNA"/>
</dbReference>
<dbReference type="KEGG" id="vhy:G7082_00455"/>
<reference evidence="2 3" key="1">
    <citation type="submission" date="2020-03" db="EMBL/GenBank/DDBJ databases">
        <title>Vagococcus sp. nov., isolated from beetles.</title>
        <authorList>
            <person name="Hyun D.-W."/>
            <person name="Bae J.-W."/>
        </authorList>
    </citation>
    <scope>NUCLEOTIDE SEQUENCE [LARGE SCALE GENOMIC DNA]</scope>
    <source>
        <strain evidence="2 3">HDW17B</strain>
    </source>
</reference>
<keyword evidence="3" id="KW-1185">Reference proteome</keyword>
<dbReference type="Proteomes" id="UP000501747">
    <property type="component" value="Chromosome"/>
</dbReference>
<feature type="domain" description="Antitoxin SocA-like Panacea" evidence="1">
    <location>
        <begin position="114"/>
        <end position="223"/>
    </location>
</feature>
<proteinExistence type="predicted"/>
<accession>A0A6G8AXM5</accession>
<protein>
    <submittedName>
        <fullName evidence="2">DUF4065 domain-containing protein</fullName>
    </submittedName>
</protein>
<evidence type="ECO:0000313" key="3">
    <source>
        <dbReference type="Proteomes" id="UP000501747"/>
    </source>
</evidence>
<dbReference type="AlphaFoldDB" id="A0A6G8AXM5"/>
<evidence type="ECO:0000259" key="1">
    <source>
        <dbReference type="Pfam" id="PF13274"/>
    </source>
</evidence>
<dbReference type="InterPro" id="IPR025272">
    <property type="entry name" value="SocA_Panacea"/>
</dbReference>
<gene>
    <name evidence="2" type="ORF">G7082_00455</name>
</gene>
<organism evidence="2 3">
    <name type="scientific">Vagococcus hydrophili</name>
    <dbReference type="NCBI Taxonomy" id="2714947"/>
    <lineage>
        <taxon>Bacteria</taxon>
        <taxon>Bacillati</taxon>
        <taxon>Bacillota</taxon>
        <taxon>Bacilli</taxon>
        <taxon>Lactobacillales</taxon>
        <taxon>Enterococcaceae</taxon>
        <taxon>Vagococcus</taxon>
    </lineage>
</organism>
<sequence>MMAYHFIAIASYYSGGRRIGWHYSSNEILNKEVISDFLESSQKKLGKVEFGIHKLTTDNTSWSSIIEKDSYFEDVMIIKDKNKFLEMLDEDKQISVFDIAKFFLSVGSVTNLKLQKLIYLSYATHLNRTGDRLFTEPIVAYKYGPVIEDVYTMYKQFGKESISEDKEPELQLRHMSLPLSLAKITLNDSSKEIMETLNQTIKKYWHKSASELVTLTHVTDGPWDRVYKEQPFCGVITDDLIRQYHYLEVV</sequence>
<dbReference type="Pfam" id="PF13274">
    <property type="entry name" value="SocA_Panacea"/>
    <property type="match status" value="1"/>
</dbReference>
<name>A0A6G8AXM5_9ENTE</name>
<evidence type="ECO:0000313" key="2">
    <source>
        <dbReference type="EMBL" id="QIL49705.1"/>
    </source>
</evidence>